<dbReference type="AlphaFoldDB" id="A0AAI8TQ51"/>
<keyword evidence="5" id="KW-0862">Zinc</keyword>
<dbReference type="EMBL" id="AP027452">
    <property type="protein sequence ID" value="BDY26391.1"/>
    <property type="molecule type" value="Genomic_DNA"/>
</dbReference>
<gene>
    <name evidence="7" type="primary">dapE_2</name>
    <name evidence="7" type="ORF">hbim_00302</name>
</gene>
<dbReference type="GO" id="GO:0009014">
    <property type="term" value="F:succinyl-diaminopimelate desuccinylase activity"/>
    <property type="evidence" value="ECO:0007669"/>
    <property type="project" value="UniProtKB-EC"/>
</dbReference>
<comment type="cofactor">
    <cofactor evidence="1">
        <name>Zn(2+)</name>
        <dbReference type="ChEBI" id="CHEBI:29105"/>
    </cofactor>
</comment>
<dbReference type="InterPro" id="IPR001261">
    <property type="entry name" value="ArgE/DapE_CS"/>
</dbReference>
<dbReference type="Gene3D" id="3.30.70.360">
    <property type="match status" value="1"/>
</dbReference>
<evidence type="ECO:0000256" key="4">
    <source>
        <dbReference type="ARBA" id="ARBA00022801"/>
    </source>
</evidence>
<comment type="similarity">
    <text evidence="2">Belongs to the peptidase M20A family.</text>
</comment>
<dbReference type="SUPFAM" id="SSF53187">
    <property type="entry name" value="Zn-dependent exopeptidases"/>
    <property type="match status" value="1"/>
</dbReference>
<dbReference type="RefSeq" id="WP_276822638.1">
    <property type="nucleotide sequence ID" value="NZ_AP027452.1"/>
</dbReference>
<evidence type="ECO:0000256" key="5">
    <source>
        <dbReference type="ARBA" id="ARBA00022833"/>
    </source>
</evidence>
<proteinExistence type="inferred from homology"/>
<dbReference type="EC" id="3.5.1.18" evidence="7"/>
<accession>A0AAI8TQ51</accession>
<dbReference type="GO" id="GO:0046872">
    <property type="term" value="F:metal ion binding"/>
    <property type="evidence" value="ECO:0007669"/>
    <property type="project" value="UniProtKB-KW"/>
</dbReference>
<protein>
    <submittedName>
        <fullName evidence="7">Succinyl-diaminopimelate desuccinylase</fullName>
        <ecNumber evidence="7">3.5.1.18</ecNumber>
    </submittedName>
</protein>
<dbReference type="InterPro" id="IPR050072">
    <property type="entry name" value="Peptidase_M20A"/>
</dbReference>
<dbReference type="Pfam" id="PF01546">
    <property type="entry name" value="Peptidase_M20"/>
    <property type="match status" value="1"/>
</dbReference>
<dbReference type="Gene3D" id="3.40.630.10">
    <property type="entry name" value="Zn peptidases"/>
    <property type="match status" value="1"/>
</dbReference>
<dbReference type="InterPro" id="IPR036264">
    <property type="entry name" value="Bact_exopeptidase_dim_dom"/>
</dbReference>
<dbReference type="PANTHER" id="PTHR43808:SF8">
    <property type="entry name" value="PEPTIDASE M20 DIMERISATION DOMAIN-CONTAINING PROTEIN"/>
    <property type="match status" value="1"/>
</dbReference>
<keyword evidence="3" id="KW-0479">Metal-binding</keyword>
<dbReference type="Pfam" id="PF07687">
    <property type="entry name" value="M20_dimer"/>
    <property type="match status" value="1"/>
</dbReference>
<dbReference type="PROSITE" id="PS00759">
    <property type="entry name" value="ARGE_DAPE_CPG2_2"/>
    <property type="match status" value="1"/>
</dbReference>
<evidence type="ECO:0000313" key="8">
    <source>
        <dbReference type="Proteomes" id="UP001241092"/>
    </source>
</evidence>
<organism evidence="7 8">
    <name type="scientific">Mycolicibacterium mageritense</name>
    <name type="common">Mycobacterium mageritense</name>
    <dbReference type="NCBI Taxonomy" id="53462"/>
    <lineage>
        <taxon>Bacteria</taxon>
        <taxon>Bacillati</taxon>
        <taxon>Actinomycetota</taxon>
        <taxon>Actinomycetes</taxon>
        <taxon>Mycobacteriales</taxon>
        <taxon>Mycobacteriaceae</taxon>
        <taxon>Mycolicibacterium</taxon>
    </lineage>
</organism>
<dbReference type="PANTHER" id="PTHR43808">
    <property type="entry name" value="ACETYLORNITHINE DEACETYLASE"/>
    <property type="match status" value="1"/>
</dbReference>
<evidence type="ECO:0000256" key="3">
    <source>
        <dbReference type="ARBA" id="ARBA00022723"/>
    </source>
</evidence>
<reference evidence="7" key="1">
    <citation type="submission" date="2023-03" db="EMBL/GenBank/DDBJ databases">
        <title>Draft genome sequence of a Mycolicibacterium mageritense strain H4_3_1 isolated from a hybrid biological-inorganic system reactor.</title>
        <authorList>
            <person name="Feng X."/>
            <person name="Kazama D."/>
            <person name="Sato K."/>
            <person name="Kobayashi H."/>
        </authorList>
    </citation>
    <scope>NUCLEOTIDE SEQUENCE</scope>
    <source>
        <strain evidence="7">H4_3_1</strain>
    </source>
</reference>
<sequence>MSAVLDLLTELVRADTVASGEGALAVRCAELLRDNGFEVSVPGWEQGREQLIARVGSDAAPLTLTGHLDTVPAEPGQWASDPWAAERDGDRVVGRGTSDMKSGVAAVLIAAVDHTARPHNCRGLQVVLTAGEETGCTGAVRLQRSALAPGGPLLVAEPTANRLVPGHKGAHWIRLTAHGRAAHGSAPHLGDNAVVRLARAAAALHDHDAWPHHATFGPMTANVGMLRGGIQPNVVPDFAELLLDVRTVPAVDGDDVRATAAQLAGDGVRVEDYVVLPVVDTQLDDPFVGIVRDALVAAGQDGEPQPPARFFTDASVLARLLSPTENGAPVPTVVLGPGEPDQCHVVDEWCSAAKVEAAVEIYRNLFDRWCHSDIPRGDGSA</sequence>
<dbReference type="InterPro" id="IPR011650">
    <property type="entry name" value="Peptidase_M20_dimer"/>
</dbReference>
<dbReference type="SUPFAM" id="SSF55031">
    <property type="entry name" value="Bacterial exopeptidase dimerisation domain"/>
    <property type="match status" value="1"/>
</dbReference>
<dbReference type="InterPro" id="IPR002933">
    <property type="entry name" value="Peptidase_M20"/>
</dbReference>
<evidence type="ECO:0000259" key="6">
    <source>
        <dbReference type="Pfam" id="PF07687"/>
    </source>
</evidence>
<evidence type="ECO:0000256" key="2">
    <source>
        <dbReference type="ARBA" id="ARBA00006247"/>
    </source>
</evidence>
<name>A0AAI8TQ51_MYCME</name>
<feature type="domain" description="Peptidase M20 dimerisation" evidence="6">
    <location>
        <begin position="166"/>
        <end position="265"/>
    </location>
</feature>
<evidence type="ECO:0000313" key="7">
    <source>
        <dbReference type="EMBL" id="BDY26391.1"/>
    </source>
</evidence>
<dbReference type="Proteomes" id="UP001241092">
    <property type="component" value="Chromosome"/>
</dbReference>
<keyword evidence="4 7" id="KW-0378">Hydrolase</keyword>
<evidence type="ECO:0000256" key="1">
    <source>
        <dbReference type="ARBA" id="ARBA00001947"/>
    </source>
</evidence>